<dbReference type="Gene3D" id="3.40.50.410">
    <property type="entry name" value="von Willebrand factor, type A domain"/>
    <property type="match status" value="1"/>
</dbReference>
<evidence type="ECO:0000313" key="5">
    <source>
        <dbReference type="Proteomes" id="UP001497623"/>
    </source>
</evidence>
<dbReference type="PANTHER" id="PTHR10579">
    <property type="entry name" value="CALCIUM-ACTIVATED CHLORIDE CHANNEL REGULATOR"/>
    <property type="match status" value="1"/>
</dbReference>
<name>A0AAV2QQ09_MEGNR</name>
<feature type="signal peptide" evidence="1">
    <location>
        <begin position="1"/>
        <end position="27"/>
    </location>
</feature>
<sequence>MCAMAEFTWRVVIAYVMIMNVVTVCHGDELRVVDHGYEGLVVQIDDVIPEQQCNQVIQGLKGVLNEFSKQLFSTTEGHVSLRDVTIILPQTWKEDDLLCTLSSPVIISSVSIPAHIRVSTPHPVFGSRPWTQQSQGCGKQGDFIQLGSDILKARTNESYINVAKVLLTEWAKFRWGIFDEHGFDGDFRYPATYHNPETNEIIPNTCFPHGSNAPFCDVEYHIPEAPNKHNSLCKGKPAWDVIAQSQDFVDKREIQSEIYAPLVPTLNFVKPGQPRIILLVEDTAVMNLQNRWEFIRKSVRRAVVYDMPDGAHVGIVVFNSEARTTASLAKMDPVSDVRQRIGSSMPRKPSRIPEKHKCLLCGFQEALRALESDYSNSQGATVILVTTGAGSTPQQELNEIIHLAKHQKIHIELILYPFIQQSGEATPNHGLEKLIHASHGSAVTVMDEGVGNDSKVTMMVALMDALLAAIRRLNTPPERKAPQVVHSQAYPGSLTTMSRGTFDIDDSLGPDVKFSIYYYDLDHVGNTIQLTAPSGNIMSSLNMQEEDGDANVIFINILMAERGTWSYKVENRAGSHQALVMQVTAHESMNRAVSLSIWTSTNNSTNSTFTVFEPVIVYAKLMNGGMPVLNAHVVAKLQRLETDVSGYEYLPVYVDLFDNGYG</sequence>
<dbReference type="GO" id="GO:0032991">
    <property type="term" value="C:protein-containing complex"/>
    <property type="evidence" value="ECO:0007669"/>
    <property type="project" value="UniProtKB-ARBA"/>
</dbReference>
<feature type="chain" id="PRO_5043988076" evidence="1">
    <location>
        <begin position="28"/>
        <end position="662"/>
    </location>
</feature>
<proteinExistence type="predicted"/>
<dbReference type="Proteomes" id="UP001497623">
    <property type="component" value="Unassembled WGS sequence"/>
</dbReference>
<dbReference type="InterPro" id="IPR013642">
    <property type="entry name" value="CLCA_N"/>
</dbReference>
<dbReference type="AlphaFoldDB" id="A0AAV2QQ09"/>
<keyword evidence="1" id="KW-0732">Signal</keyword>
<dbReference type="SUPFAM" id="SSF53300">
    <property type="entry name" value="vWA-like"/>
    <property type="match status" value="1"/>
</dbReference>
<keyword evidence="5" id="KW-1185">Reference proteome</keyword>
<evidence type="ECO:0000256" key="1">
    <source>
        <dbReference type="SAM" id="SignalP"/>
    </source>
</evidence>
<dbReference type="InterPro" id="IPR002035">
    <property type="entry name" value="VWF_A"/>
</dbReference>
<dbReference type="Pfam" id="PF08434">
    <property type="entry name" value="CLCA"/>
    <property type="match status" value="2"/>
</dbReference>
<dbReference type="EMBL" id="CAXKWB010009711">
    <property type="protein sequence ID" value="CAL4095825.1"/>
    <property type="molecule type" value="Genomic_DNA"/>
</dbReference>
<feature type="domain" description="Calcium-activated chloride channel N-terminal" evidence="3">
    <location>
        <begin position="213"/>
        <end position="252"/>
    </location>
</feature>
<feature type="non-terminal residue" evidence="4">
    <location>
        <position position="662"/>
    </location>
</feature>
<comment type="caution">
    <text evidence="4">The sequence shown here is derived from an EMBL/GenBank/DDBJ whole genome shotgun (WGS) entry which is preliminary data.</text>
</comment>
<dbReference type="PANTHER" id="PTHR10579:SF177">
    <property type="entry name" value="CALCIUM-ACTIVATED CHLORIDE CHANNEL REGULATOR 4-LIKE PROTEIN"/>
    <property type="match status" value="1"/>
</dbReference>
<evidence type="ECO:0000259" key="3">
    <source>
        <dbReference type="Pfam" id="PF08434"/>
    </source>
</evidence>
<organism evidence="4 5">
    <name type="scientific">Meganyctiphanes norvegica</name>
    <name type="common">Northern krill</name>
    <name type="synonym">Thysanopoda norvegica</name>
    <dbReference type="NCBI Taxonomy" id="48144"/>
    <lineage>
        <taxon>Eukaryota</taxon>
        <taxon>Metazoa</taxon>
        <taxon>Ecdysozoa</taxon>
        <taxon>Arthropoda</taxon>
        <taxon>Crustacea</taxon>
        <taxon>Multicrustacea</taxon>
        <taxon>Malacostraca</taxon>
        <taxon>Eumalacostraca</taxon>
        <taxon>Eucarida</taxon>
        <taxon>Euphausiacea</taxon>
        <taxon>Euphausiidae</taxon>
        <taxon>Meganyctiphanes</taxon>
    </lineage>
</organism>
<evidence type="ECO:0000313" key="4">
    <source>
        <dbReference type="EMBL" id="CAL4095825.1"/>
    </source>
</evidence>
<evidence type="ECO:0000259" key="2">
    <source>
        <dbReference type="Pfam" id="PF00092"/>
    </source>
</evidence>
<feature type="domain" description="VWFA" evidence="2">
    <location>
        <begin position="287"/>
        <end position="446"/>
    </location>
</feature>
<dbReference type="CDD" id="cd00198">
    <property type="entry name" value="vWFA"/>
    <property type="match status" value="1"/>
</dbReference>
<reference evidence="4 5" key="1">
    <citation type="submission" date="2024-05" db="EMBL/GenBank/DDBJ databases">
        <authorList>
            <person name="Wallberg A."/>
        </authorList>
    </citation>
    <scope>NUCLEOTIDE SEQUENCE [LARGE SCALE GENOMIC DNA]</scope>
</reference>
<accession>A0AAV2QQ09</accession>
<dbReference type="Pfam" id="PF00092">
    <property type="entry name" value="VWA"/>
    <property type="match status" value="1"/>
</dbReference>
<dbReference type="InterPro" id="IPR036465">
    <property type="entry name" value="vWFA_dom_sf"/>
</dbReference>
<gene>
    <name evidence="4" type="ORF">MNOR_LOCUS15497</name>
</gene>
<feature type="domain" description="Calcium-activated chloride channel N-terminal" evidence="3">
    <location>
        <begin position="32"/>
        <end position="187"/>
    </location>
</feature>
<protein>
    <submittedName>
        <fullName evidence="4">Uncharacterized protein</fullName>
    </submittedName>
</protein>
<dbReference type="InterPro" id="IPR051266">
    <property type="entry name" value="CLCR"/>
</dbReference>